<evidence type="ECO:0000313" key="2">
    <source>
        <dbReference type="EMBL" id="ASR77179.1"/>
    </source>
</evidence>
<proteinExistence type="predicted"/>
<feature type="transmembrane region" description="Helical" evidence="1">
    <location>
        <begin position="12"/>
        <end position="30"/>
    </location>
</feature>
<keyword evidence="1" id="KW-0812">Transmembrane</keyword>
<evidence type="ECO:0000313" key="3">
    <source>
        <dbReference type="Proteomes" id="UP000225918"/>
    </source>
</evidence>
<keyword evidence="3" id="KW-1185">Reference proteome</keyword>
<organism evidence="2 3">
    <name type="scientific">Mycobacterium phage MyraDee</name>
    <dbReference type="NCBI Taxonomy" id="2024303"/>
    <lineage>
        <taxon>Viruses</taxon>
        <taxon>Duplodnaviria</taxon>
        <taxon>Heunggongvirae</taxon>
        <taxon>Uroviricota</taxon>
        <taxon>Caudoviricetes</taxon>
        <taxon>Myradeevirus</taxon>
        <taxon>Myradeevirus MyraDee</taxon>
    </lineage>
</organism>
<reference evidence="3" key="1">
    <citation type="submission" date="2017-05" db="EMBL/GenBank/DDBJ databases">
        <authorList>
            <person name="Song R."/>
            <person name="Chenine A.L."/>
            <person name="Ruprecht R.M."/>
        </authorList>
    </citation>
    <scope>NUCLEOTIDE SEQUENCE [LARGE SCALE GENOMIC DNA]</scope>
</reference>
<evidence type="ECO:0000256" key="1">
    <source>
        <dbReference type="SAM" id="Phobius"/>
    </source>
</evidence>
<keyword evidence="1" id="KW-1133">Transmembrane helix</keyword>
<dbReference type="Proteomes" id="UP000225918">
    <property type="component" value="Segment"/>
</dbReference>
<protein>
    <submittedName>
        <fullName evidence="2">Uncharacterized protein</fullName>
    </submittedName>
</protein>
<name>A0A222YY29_9CAUD</name>
<gene>
    <name evidence="2" type="ORF">SEA_MYRADEE_72</name>
</gene>
<dbReference type="Pfam" id="PF17429">
    <property type="entry name" value="GP70"/>
    <property type="match status" value="1"/>
</dbReference>
<accession>A0A222YY29</accession>
<dbReference type="EMBL" id="MF141539">
    <property type="protein sequence ID" value="ASR77179.1"/>
    <property type="molecule type" value="Genomic_DNA"/>
</dbReference>
<sequence length="93" mass="10122">MSCVHGDEVVFIATGLTMLVTRATLLMVGIRGDRLLVYRSVAVQESDPMFQPVKDLIGDAEPLVRDEVTDPGMMFGSAEYSIYAFGGVPDRVP</sequence>
<keyword evidence="1" id="KW-0472">Membrane</keyword>
<dbReference type="InterPro" id="IPR035405">
    <property type="entry name" value="GP70"/>
</dbReference>